<dbReference type="Pfam" id="PF17048">
    <property type="entry name" value="Ceramidse_alk_C"/>
    <property type="match status" value="1"/>
</dbReference>
<dbReference type="InterPro" id="IPR031329">
    <property type="entry name" value="NEUT/ALK_ceramidase_N"/>
</dbReference>
<dbReference type="InterPro" id="IPR031331">
    <property type="entry name" value="NEUT/ALK_ceramidase_C"/>
</dbReference>
<feature type="compositionally biased region" description="Basic and acidic residues" evidence="8">
    <location>
        <begin position="586"/>
        <end position="595"/>
    </location>
</feature>
<evidence type="ECO:0000256" key="1">
    <source>
        <dbReference type="ARBA" id="ARBA00009835"/>
    </source>
</evidence>
<evidence type="ECO:0000256" key="7">
    <source>
        <dbReference type="RuleBase" id="RU366019"/>
    </source>
</evidence>
<comment type="caution">
    <text evidence="12">The sequence shown here is derived from an EMBL/GenBank/DDBJ whole genome shotgun (WGS) entry which is preliminary data.</text>
</comment>
<dbReference type="PANTHER" id="PTHR12670:SF1">
    <property type="entry name" value="NEUTRAL CERAMIDASE"/>
    <property type="match status" value="1"/>
</dbReference>
<organism evidence="12 13">
    <name type="scientific">Macrostomum lignano</name>
    <dbReference type="NCBI Taxonomy" id="282301"/>
    <lineage>
        <taxon>Eukaryota</taxon>
        <taxon>Metazoa</taxon>
        <taxon>Spiralia</taxon>
        <taxon>Lophotrochozoa</taxon>
        <taxon>Platyhelminthes</taxon>
        <taxon>Rhabditophora</taxon>
        <taxon>Macrostomorpha</taxon>
        <taxon>Macrostomida</taxon>
        <taxon>Macrostomidae</taxon>
        <taxon>Macrostomum</taxon>
    </lineage>
</organism>
<feature type="signal peptide" evidence="9">
    <location>
        <begin position="1"/>
        <end position="30"/>
    </location>
</feature>
<feature type="binding site" evidence="6">
    <location>
        <position position="531"/>
    </location>
    <ligand>
        <name>Zn(2+)</name>
        <dbReference type="ChEBI" id="CHEBI:29105"/>
    </ligand>
</feature>
<protein>
    <recommendedName>
        <fullName evidence="3 7">Neutral ceramidase</fullName>
        <ecNumber evidence="2 7">3.5.1.23</ecNumber>
    </recommendedName>
</protein>
<dbReference type="PANTHER" id="PTHR12670">
    <property type="entry name" value="CERAMIDASE"/>
    <property type="match status" value="1"/>
</dbReference>
<dbReference type="GO" id="GO:0046514">
    <property type="term" value="P:ceramide catabolic process"/>
    <property type="evidence" value="ECO:0007669"/>
    <property type="project" value="InterPro"/>
</dbReference>
<accession>A0A267GTS5</accession>
<keyword evidence="6" id="KW-0862">Zinc</keyword>
<evidence type="ECO:0000256" key="8">
    <source>
        <dbReference type="SAM" id="MobiDB-lite"/>
    </source>
</evidence>
<dbReference type="EC" id="3.5.1.23" evidence="2 7"/>
<dbReference type="GO" id="GO:0042759">
    <property type="term" value="P:long-chain fatty acid biosynthetic process"/>
    <property type="evidence" value="ECO:0007669"/>
    <property type="project" value="TreeGrafter"/>
</dbReference>
<comment type="cofactor">
    <cofactor evidence="6">
        <name>Zn(2+)</name>
        <dbReference type="ChEBI" id="CHEBI:29105"/>
    </cofactor>
    <text evidence="6">Binds 1 zinc ion per subunit.</text>
</comment>
<sequence>MQTIWHWKLPMALILMIAFCILSTISAVQGFEVGAAMMDITGPVAQVNTMGYAHAKLSGLHIRLFCRAFAFRDSAGNSAAYAVLDLAMVSHLLSFTVGKRLSEATGGRFSETNVMLSATHTHAGPGGFNQDLFVALNTPGFDRAYFNYIVDGVVQSILAADRARTPARVLSNSGHLYNASVNRHPHQYLLNPAAERARYPTNVDTEMHLLRFDDAQTGAPLGSIAWFPVHGTSLKVSNRYVSGDNKGIASQLMERHFNGGRDWPPAGGARGTFVAAFPQSHSGDVSPNVRGVFRVPDADGAAGEGDEVEEVRCNSSVFKTFDCESKGPGKDQYKSAMIIGRMQFQTAMKLHQSATTELPKSLTLSVVHDTRDVSEERFPAVLDLLNSVNNSASYRKDLRACKAAIGYAFCAGTADGKALFSYFTSGTQRASVLVDAIRDLLAKVTPEDAECQGSKRICLNVGKIFWSGIPFMSSQIPTQLLRIGPIFILALPTEVTTMAGRRLMESLRRTEGFPNEGKVLINGLSNGYYFYVTTEEEYNGSYYEAGATLFGPHTLNFYAWHASRMLRSILTTKRQKNSGNFQPKRTPSDLDKSNRLDGISGGGGGDGQGINGLDFAGFGKNFGQQLLNLRNSYEQGDTVELKFVACNPRHSFGISNHSFLLVQRYNTRLHRWETVRNDASLDTRFLWQQGDFFQSFALIRWDIPAGQRPGDYRIGYRGHCRTFSAALAETSWAMGWPKQQKGEQPPLLPVSGESRRFRVVAARSNKLRFASDDSIRETALSEGNIRSHPAASMLQFKPESSSAGTAVNAGCIASAKVAQIMAIFWLLQMMTPLARL</sequence>
<dbReference type="Proteomes" id="UP000215902">
    <property type="component" value="Unassembled WGS sequence"/>
</dbReference>
<dbReference type="OrthoDB" id="191371at2759"/>
<evidence type="ECO:0000313" key="12">
    <source>
        <dbReference type="EMBL" id="PAA88709.1"/>
    </source>
</evidence>
<feature type="binding site" evidence="6">
    <location>
        <position position="494"/>
    </location>
    <ligand>
        <name>Zn(2+)</name>
        <dbReference type="ChEBI" id="CHEBI:29105"/>
    </ligand>
</feature>
<feature type="active site" description="Nucleophile" evidence="5">
    <location>
        <position position="286"/>
    </location>
</feature>
<dbReference type="Gene3D" id="2.60.40.2300">
    <property type="entry name" value="Neutral/alkaline non-lysosomal ceramidase, C-terminal domain"/>
    <property type="match status" value="1"/>
</dbReference>
<feature type="compositionally biased region" description="Polar residues" evidence="8">
    <location>
        <begin position="575"/>
        <end position="585"/>
    </location>
</feature>
<dbReference type="GO" id="GO:0046872">
    <property type="term" value="F:metal ion binding"/>
    <property type="evidence" value="ECO:0007669"/>
    <property type="project" value="UniProtKB-KW"/>
</dbReference>
<dbReference type="InterPro" id="IPR006823">
    <property type="entry name" value="Ceramidase_alk"/>
</dbReference>
<evidence type="ECO:0000313" key="13">
    <source>
        <dbReference type="Proteomes" id="UP000215902"/>
    </source>
</evidence>
<feature type="region of interest" description="Disordered" evidence="8">
    <location>
        <begin position="575"/>
        <end position="603"/>
    </location>
</feature>
<keyword evidence="9" id="KW-0732">Signal</keyword>
<evidence type="ECO:0000256" key="5">
    <source>
        <dbReference type="PIRSR" id="PIRSR606823-1"/>
    </source>
</evidence>
<comment type="catalytic activity">
    <reaction evidence="7">
        <text>an N-acylsphing-4-enine + H2O = sphing-4-enine + a fatty acid</text>
        <dbReference type="Rhea" id="RHEA:20856"/>
        <dbReference type="ChEBI" id="CHEBI:15377"/>
        <dbReference type="ChEBI" id="CHEBI:28868"/>
        <dbReference type="ChEBI" id="CHEBI:52639"/>
        <dbReference type="ChEBI" id="CHEBI:57756"/>
        <dbReference type="EC" id="3.5.1.23"/>
    </reaction>
</comment>
<keyword evidence="4 7" id="KW-0378">Hydrolase</keyword>
<evidence type="ECO:0000256" key="9">
    <source>
        <dbReference type="SAM" id="SignalP"/>
    </source>
</evidence>
<evidence type="ECO:0000259" key="11">
    <source>
        <dbReference type="Pfam" id="PF17048"/>
    </source>
</evidence>
<keyword evidence="13" id="KW-1185">Reference proteome</keyword>
<dbReference type="InterPro" id="IPR038445">
    <property type="entry name" value="NCDase_C_sf"/>
</dbReference>
<evidence type="ECO:0000256" key="6">
    <source>
        <dbReference type="PIRSR" id="PIRSR606823-2"/>
    </source>
</evidence>
<name>A0A267GTS5_9PLAT</name>
<evidence type="ECO:0000259" key="10">
    <source>
        <dbReference type="Pfam" id="PF04734"/>
    </source>
</evidence>
<gene>
    <name evidence="12" type="ORF">BOX15_Mlig025933g2</name>
</gene>
<keyword evidence="6" id="KW-0479">Metal-binding</keyword>
<dbReference type="STRING" id="282301.A0A267GTS5"/>
<evidence type="ECO:0000256" key="4">
    <source>
        <dbReference type="ARBA" id="ARBA00022801"/>
    </source>
</evidence>
<dbReference type="Pfam" id="PF04734">
    <property type="entry name" value="Ceramidase_alk"/>
    <property type="match status" value="1"/>
</dbReference>
<dbReference type="GO" id="GO:0005576">
    <property type="term" value="C:extracellular region"/>
    <property type="evidence" value="ECO:0007669"/>
    <property type="project" value="TreeGrafter"/>
</dbReference>
<keyword evidence="7" id="KW-0443">Lipid metabolism</keyword>
<feature type="domain" description="Neutral/alkaline non-lysosomal ceramidase N-terminal" evidence="10">
    <location>
        <begin position="31"/>
        <end position="558"/>
    </location>
</feature>
<proteinExistence type="inferred from homology"/>
<dbReference type="GO" id="GO:0017040">
    <property type="term" value="F:N-acylsphingosine amidohydrolase activity"/>
    <property type="evidence" value="ECO:0007669"/>
    <property type="project" value="UniProtKB-UniRule"/>
</dbReference>
<feature type="chain" id="PRO_5012673034" description="Neutral ceramidase" evidence="9">
    <location>
        <begin position="31"/>
        <end position="836"/>
    </location>
</feature>
<evidence type="ECO:0000256" key="2">
    <source>
        <dbReference type="ARBA" id="ARBA00011891"/>
    </source>
</evidence>
<feature type="domain" description="Neutral/alkaline non-lysosomal ceramidase C-terminal" evidence="11">
    <location>
        <begin position="613"/>
        <end position="722"/>
    </location>
</feature>
<dbReference type="AlphaFoldDB" id="A0A267GTS5"/>
<feature type="binding site" evidence="6">
    <location>
        <position position="120"/>
    </location>
    <ligand>
        <name>Zn(2+)</name>
        <dbReference type="ChEBI" id="CHEBI:29105"/>
    </ligand>
</feature>
<comment type="similarity">
    <text evidence="1 7">Belongs to the neutral ceramidase family.</text>
</comment>
<reference evidence="12 13" key="1">
    <citation type="submission" date="2017-06" db="EMBL/GenBank/DDBJ databases">
        <title>A platform for efficient transgenesis in Macrostomum lignano, a flatworm model organism for stem cell research.</title>
        <authorList>
            <person name="Berezikov E."/>
        </authorList>
    </citation>
    <scope>NUCLEOTIDE SEQUENCE [LARGE SCALE GENOMIC DNA]</scope>
    <source>
        <strain evidence="12">DV1</strain>
        <tissue evidence="12">Whole organism</tissue>
    </source>
</reference>
<dbReference type="GO" id="GO:0046512">
    <property type="term" value="P:sphingosine biosynthetic process"/>
    <property type="evidence" value="ECO:0007669"/>
    <property type="project" value="TreeGrafter"/>
</dbReference>
<dbReference type="EMBL" id="NIVC01000177">
    <property type="protein sequence ID" value="PAA88709.1"/>
    <property type="molecule type" value="Genomic_DNA"/>
</dbReference>
<feature type="binding site" evidence="6">
    <location>
        <position position="230"/>
    </location>
    <ligand>
        <name>Zn(2+)</name>
        <dbReference type="ChEBI" id="CHEBI:29105"/>
    </ligand>
</feature>
<keyword evidence="7" id="KW-0746">Sphingolipid metabolism</keyword>
<dbReference type="GO" id="GO:0016020">
    <property type="term" value="C:membrane"/>
    <property type="evidence" value="ECO:0007669"/>
    <property type="project" value="GOC"/>
</dbReference>
<evidence type="ECO:0000256" key="3">
    <source>
        <dbReference type="ARBA" id="ARBA00019235"/>
    </source>
</evidence>